<dbReference type="Proteomes" id="UP000827976">
    <property type="component" value="Chromosome 19"/>
</dbReference>
<keyword evidence="2" id="KW-1185">Reference proteome</keyword>
<reference evidence="2" key="1">
    <citation type="journal article" date="2022" name="Nat. Commun.">
        <title>Chromosome evolution and the genetic basis of agronomically important traits in greater yam.</title>
        <authorList>
            <person name="Bredeson J.V."/>
            <person name="Lyons J.B."/>
            <person name="Oniyinde I.O."/>
            <person name="Okereke N.R."/>
            <person name="Kolade O."/>
            <person name="Nnabue I."/>
            <person name="Nwadili C.O."/>
            <person name="Hribova E."/>
            <person name="Parker M."/>
            <person name="Nwogha J."/>
            <person name="Shu S."/>
            <person name="Carlson J."/>
            <person name="Kariba R."/>
            <person name="Muthemba S."/>
            <person name="Knop K."/>
            <person name="Barton G.J."/>
            <person name="Sherwood A.V."/>
            <person name="Lopez-Montes A."/>
            <person name="Asiedu R."/>
            <person name="Jamnadass R."/>
            <person name="Muchugi A."/>
            <person name="Goodstein D."/>
            <person name="Egesi C.N."/>
            <person name="Featherston J."/>
            <person name="Asfaw A."/>
            <person name="Simpson G.G."/>
            <person name="Dolezel J."/>
            <person name="Hendre P.S."/>
            <person name="Van Deynze A."/>
            <person name="Kumar P.L."/>
            <person name="Obidiegwu J.E."/>
            <person name="Bhattacharjee R."/>
            <person name="Rokhsar D.S."/>
        </authorList>
    </citation>
    <scope>NUCLEOTIDE SEQUENCE [LARGE SCALE GENOMIC DNA]</scope>
    <source>
        <strain evidence="2">cv. TDa95/00328</strain>
    </source>
</reference>
<dbReference type="EMBL" id="CM037029">
    <property type="protein sequence ID" value="KAH7654032.1"/>
    <property type="molecule type" value="Genomic_DNA"/>
</dbReference>
<proteinExistence type="predicted"/>
<organism evidence="1 2">
    <name type="scientific">Dioscorea alata</name>
    <name type="common">Purple yam</name>
    <dbReference type="NCBI Taxonomy" id="55571"/>
    <lineage>
        <taxon>Eukaryota</taxon>
        <taxon>Viridiplantae</taxon>
        <taxon>Streptophyta</taxon>
        <taxon>Embryophyta</taxon>
        <taxon>Tracheophyta</taxon>
        <taxon>Spermatophyta</taxon>
        <taxon>Magnoliopsida</taxon>
        <taxon>Liliopsida</taxon>
        <taxon>Dioscoreales</taxon>
        <taxon>Dioscoreaceae</taxon>
        <taxon>Dioscorea</taxon>
    </lineage>
</organism>
<gene>
    <name evidence="1" type="ORF">IHE45_19G118100</name>
</gene>
<sequence length="235" mass="26128">MGLKIVLLALFALSISWISSGARELSASDITGVPIEYKNIGDEKIHEVVEKNNQLCAICEEYTAEALSVLGENKTQMDIISILHKACSQLPSLEEQCIGLVDYYTSVFFLEISTIQPEKFCQKLSLCGAKYFSLQRSDNNICRLCHQVVLEIITKLKDPDTQFEIIEILLKQCSKVENYAQECKRLVFEYGPLILASGEKFFETNDVCSIVLSCTSSKTESIGSAQITEASLTDA</sequence>
<name>A0ACB7U1A1_DIOAL</name>
<evidence type="ECO:0000313" key="2">
    <source>
        <dbReference type="Proteomes" id="UP000827976"/>
    </source>
</evidence>
<accession>A0ACB7U1A1</accession>
<protein>
    <submittedName>
        <fullName evidence="1">Saposin protein</fullName>
    </submittedName>
</protein>
<evidence type="ECO:0000313" key="1">
    <source>
        <dbReference type="EMBL" id="KAH7654032.1"/>
    </source>
</evidence>
<comment type="caution">
    <text evidence="1">The sequence shown here is derived from an EMBL/GenBank/DDBJ whole genome shotgun (WGS) entry which is preliminary data.</text>
</comment>